<feature type="signal peptide" evidence="1">
    <location>
        <begin position="1"/>
        <end position="20"/>
    </location>
</feature>
<protein>
    <submittedName>
        <fullName evidence="2">Uncharacterized protein</fullName>
    </submittedName>
</protein>
<evidence type="ECO:0000313" key="3">
    <source>
        <dbReference type="Proteomes" id="UP000219338"/>
    </source>
</evidence>
<feature type="chain" id="PRO_5012063375" evidence="1">
    <location>
        <begin position="21"/>
        <end position="106"/>
    </location>
</feature>
<dbReference type="OrthoDB" id="3057617at2759"/>
<dbReference type="AlphaFoldDB" id="A0A284RSR1"/>
<reference evidence="3" key="1">
    <citation type="journal article" date="2017" name="Nat. Ecol. Evol.">
        <title>Genome expansion and lineage-specific genetic innovations in the forest pathogenic fungi Armillaria.</title>
        <authorList>
            <person name="Sipos G."/>
            <person name="Prasanna A.N."/>
            <person name="Walter M.C."/>
            <person name="O'Connor E."/>
            <person name="Balint B."/>
            <person name="Krizsan K."/>
            <person name="Kiss B."/>
            <person name="Hess J."/>
            <person name="Varga T."/>
            <person name="Slot J."/>
            <person name="Riley R."/>
            <person name="Boka B."/>
            <person name="Rigling D."/>
            <person name="Barry K."/>
            <person name="Lee J."/>
            <person name="Mihaltcheva S."/>
            <person name="LaButti K."/>
            <person name="Lipzen A."/>
            <person name="Waldron R."/>
            <person name="Moloney N.M."/>
            <person name="Sperisen C."/>
            <person name="Kredics L."/>
            <person name="Vagvoelgyi C."/>
            <person name="Patrignani A."/>
            <person name="Fitzpatrick D."/>
            <person name="Nagy I."/>
            <person name="Doyle S."/>
            <person name="Anderson J.B."/>
            <person name="Grigoriev I.V."/>
            <person name="Gueldener U."/>
            <person name="Muensterkoetter M."/>
            <person name="Nagy L.G."/>
        </authorList>
    </citation>
    <scope>NUCLEOTIDE SEQUENCE [LARGE SCALE GENOMIC DNA]</scope>
    <source>
        <strain evidence="3">C18/9</strain>
    </source>
</reference>
<name>A0A284RSR1_ARMOS</name>
<sequence>MGDVAMGFAYLITCCCCCFSSDPGPEGSGLGYAKRDPREDLVDQEFKRDLRAPDHCCDIYIFVWKEGSGPESVYRFHPIATRRGSYSHGWNNALQFHYNASHTSRY</sequence>
<dbReference type="Proteomes" id="UP000219338">
    <property type="component" value="Unassembled WGS sequence"/>
</dbReference>
<dbReference type="EMBL" id="FUEG01000015">
    <property type="protein sequence ID" value="SJL11745.1"/>
    <property type="molecule type" value="Genomic_DNA"/>
</dbReference>
<accession>A0A284RSR1</accession>
<keyword evidence="1" id="KW-0732">Signal</keyword>
<keyword evidence="3" id="KW-1185">Reference proteome</keyword>
<evidence type="ECO:0000256" key="1">
    <source>
        <dbReference type="SAM" id="SignalP"/>
    </source>
</evidence>
<proteinExistence type="predicted"/>
<gene>
    <name evidence="2" type="ORF">ARMOST_15153</name>
</gene>
<organism evidence="2 3">
    <name type="scientific">Armillaria ostoyae</name>
    <name type="common">Armillaria root rot fungus</name>
    <dbReference type="NCBI Taxonomy" id="47428"/>
    <lineage>
        <taxon>Eukaryota</taxon>
        <taxon>Fungi</taxon>
        <taxon>Dikarya</taxon>
        <taxon>Basidiomycota</taxon>
        <taxon>Agaricomycotina</taxon>
        <taxon>Agaricomycetes</taxon>
        <taxon>Agaricomycetidae</taxon>
        <taxon>Agaricales</taxon>
        <taxon>Marasmiineae</taxon>
        <taxon>Physalacriaceae</taxon>
        <taxon>Armillaria</taxon>
    </lineage>
</organism>
<evidence type="ECO:0000313" key="2">
    <source>
        <dbReference type="EMBL" id="SJL11745.1"/>
    </source>
</evidence>